<proteinExistence type="predicted"/>
<accession>A0ABQ1FH63</accession>
<organism evidence="3 4">
    <name type="scientific">Paenibacillus marchantiophytorum</name>
    <dbReference type="NCBI Taxonomy" id="1619310"/>
    <lineage>
        <taxon>Bacteria</taxon>
        <taxon>Bacillati</taxon>
        <taxon>Bacillota</taxon>
        <taxon>Bacilli</taxon>
        <taxon>Bacillales</taxon>
        <taxon>Paenibacillaceae</taxon>
        <taxon>Paenibacillus</taxon>
    </lineage>
</organism>
<feature type="domain" description="Copper amine oxidase-like N-terminal" evidence="2">
    <location>
        <begin position="21"/>
        <end position="83"/>
    </location>
</feature>
<dbReference type="RefSeq" id="WP_189019716.1">
    <property type="nucleotide sequence ID" value="NZ_BMHE01000061.1"/>
</dbReference>
<dbReference type="EMBL" id="BMHE01000061">
    <property type="protein sequence ID" value="GGA10606.1"/>
    <property type="molecule type" value="Genomic_DNA"/>
</dbReference>
<gene>
    <name evidence="3" type="ORF">GCM10008018_64900</name>
</gene>
<reference evidence="4" key="1">
    <citation type="journal article" date="2019" name="Int. J. Syst. Evol. Microbiol.">
        <title>The Global Catalogue of Microorganisms (GCM) 10K type strain sequencing project: providing services to taxonomists for standard genome sequencing and annotation.</title>
        <authorList>
            <consortium name="The Broad Institute Genomics Platform"/>
            <consortium name="The Broad Institute Genome Sequencing Center for Infectious Disease"/>
            <person name="Wu L."/>
            <person name="Ma J."/>
        </authorList>
    </citation>
    <scope>NUCLEOTIDE SEQUENCE [LARGE SCALE GENOMIC DNA]</scope>
    <source>
        <strain evidence="4">CGMCC 1.15043</strain>
    </source>
</reference>
<name>A0ABQ1FH63_9BACL</name>
<evidence type="ECO:0000313" key="4">
    <source>
        <dbReference type="Proteomes" id="UP000615455"/>
    </source>
</evidence>
<dbReference type="Pfam" id="PF07833">
    <property type="entry name" value="Cu_amine_oxidN1"/>
    <property type="match status" value="1"/>
</dbReference>
<dbReference type="SUPFAM" id="SSF55383">
    <property type="entry name" value="Copper amine oxidase, domain N"/>
    <property type="match status" value="1"/>
</dbReference>
<keyword evidence="4" id="KW-1185">Reference proteome</keyword>
<dbReference type="InterPro" id="IPR036582">
    <property type="entry name" value="Mao_N_sf"/>
</dbReference>
<protein>
    <recommendedName>
        <fullName evidence="2">Copper amine oxidase-like N-terminal domain-containing protein</fullName>
    </recommendedName>
</protein>
<evidence type="ECO:0000256" key="1">
    <source>
        <dbReference type="SAM" id="SignalP"/>
    </source>
</evidence>
<sequence length="197" mass="21745">MKKFIMGVVVGGVLSLSTVVAASDSIQAYLFEVYFTINGRSTTVDKEYSVLNYNGSAYVPVRFIAEQLGAFVDYSSVNKEIVINHFSSNMKILTDSNYPNVHFSLTDLYLDGGWTGIDGLLSLDQSKEGTITEHEIDFSLSFYDANEKLIGTAFGSQLANSDYKQTISTGEIKVVKAGEHGDFSNYSNVKFNVTKYK</sequence>
<evidence type="ECO:0000313" key="3">
    <source>
        <dbReference type="EMBL" id="GGA10606.1"/>
    </source>
</evidence>
<dbReference type="InterPro" id="IPR012854">
    <property type="entry name" value="Cu_amine_oxidase-like_N"/>
</dbReference>
<keyword evidence="1" id="KW-0732">Signal</keyword>
<evidence type="ECO:0000259" key="2">
    <source>
        <dbReference type="Pfam" id="PF07833"/>
    </source>
</evidence>
<dbReference type="Gene3D" id="3.30.457.10">
    <property type="entry name" value="Copper amine oxidase-like, N-terminal domain"/>
    <property type="match status" value="1"/>
</dbReference>
<feature type="chain" id="PRO_5045985926" description="Copper amine oxidase-like N-terminal domain-containing protein" evidence="1">
    <location>
        <begin position="23"/>
        <end position="197"/>
    </location>
</feature>
<feature type="signal peptide" evidence="1">
    <location>
        <begin position="1"/>
        <end position="22"/>
    </location>
</feature>
<dbReference type="Proteomes" id="UP000615455">
    <property type="component" value="Unassembled WGS sequence"/>
</dbReference>
<comment type="caution">
    <text evidence="3">The sequence shown here is derived from an EMBL/GenBank/DDBJ whole genome shotgun (WGS) entry which is preliminary data.</text>
</comment>